<dbReference type="EMBL" id="OU503038">
    <property type="protein sequence ID" value="CAI9757993.1"/>
    <property type="molecule type" value="Genomic_DNA"/>
</dbReference>
<accession>A0AAD2DMW1</accession>
<dbReference type="AlphaFoldDB" id="A0AAD2DMW1"/>
<feature type="signal peptide" evidence="1">
    <location>
        <begin position="1"/>
        <end position="19"/>
    </location>
</feature>
<proteinExistence type="predicted"/>
<gene>
    <name evidence="2" type="ORF">FPE_LOCUS5423</name>
</gene>
<keyword evidence="3" id="KW-1185">Reference proteome</keyword>
<evidence type="ECO:0000313" key="3">
    <source>
        <dbReference type="Proteomes" id="UP000834106"/>
    </source>
</evidence>
<evidence type="ECO:0000313" key="2">
    <source>
        <dbReference type="EMBL" id="CAI9757993.1"/>
    </source>
</evidence>
<feature type="chain" id="PRO_5042161124" evidence="1">
    <location>
        <begin position="20"/>
        <end position="99"/>
    </location>
</feature>
<evidence type="ECO:0000256" key="1">
    <source>
        <dbReference type="SAM" id="SignalP"/>
    </source>
</evidence>
<dbReference type="Proteomes" id="UP000834106">
    <property type="component" value="Chromosome 3"/>
</dbReference>
<keyword evidence="1" id="KW-0732">Signal</keyword>
<sequence length="99" mass="10955">MFLLCLLFLLPDQGRKIQAHAESDSDVPVDLPKVEEKIGAVPSGLSTDSDVTKREAESISRRSLRANAEKFEFQAEEFCLLWTVASKSMLCAVSVPKNN</sequence>
<organism evidence="2 3">
    <name type="scientific">Fraxinus pennsylvanica</name>
    <dbReference type="NCBI Taxonomy" id="56036"/>
    <lineage>
        <taxon>Eukaryota</taxon>
        <taxon>Viridiplantae</taxon>
        <taxon>Streptophyta</taxon>
        <taxon>Embryophyta</taxon>
        <taxon>Tracheophyta</taxon>
        <taxon>Spermatophyta</taxon>
        <taxon>Magnoliopsida</taxon>
        <taxon>eudicotyledons</taxon>
        <taxon>Gunneridae</taxon>
        <taxon>Pentapetalae</taxon>
        <taxon>asterids</taxon>
        <taxon>lamiids</taxon>
        <taxon>Lamiales</taxon>
        <taxon>Oleaceae</taxon>
        <taxon>Oleeae</taxon>
        <taxon>Fraxinus</taxon>
    </lineage>
</organism>
<reference evidence="2" key="1">
    <citation type="submission" date="2023-05" db="EMBL/GenBank/DDBJ databases">
        <authorList>
            <person name="Huff M."/>
        </authorList>
    </citation>
    <scope>NUCLEOTIDE SEQUENCE</scope>
</reference>
<name>A0AAD2DMW1_9LAMI</name>
<protein>
    <submittedName>
        <fullName evidence="2">Uncharacterized protein</fullName>
    </submittedName>
</protein>